<dbReference type="RefSeq" id="WP_048195464.1">
    <property type="nucleotide sequence ID" value="NZ_CAAGSM010000001.1"/>
</dbReference>
<dbReference type="GO" id="GO:0003677">
    <property type="term" value="F:DNA binding"/>
    <property type="evidence" value="ECO:0007669"/>
    <property type="project" value="UniProtKB-KW"/>
</dbReference>
<accession>A0A099SZT2</accession>
<name>A0A099SZT2_METMT</name>
<dbReference type="InterPro" id="IPR036388">
    <property type="entry name" value="WH-like_DNA-bd_sf"/>
</dbReference>
<gene>
    <name evidence="1" type="ORF">LI82_10595</name>
</gene>
<reference evidence="1 2" key="1">
    <citation type="submission" date="2014-09" db="EMBL/GenBank/DDBJ databases">
        <title>Draft genome sequence of an obligately methylotrophic methanogen, Methanococcoides methylutens, isolated from marine sediment.</title>
        <authorList>
            <person name="Guan Y."/>
            <person name="Ngugi D.K."/>
            <person name="Blom J."/>
            <person name="Ali S."/>
            <person name="Ferry J.G."/>
            <person name="Stingl U."/>
        </authorList>
    </citation>
    <scope>NUCLEOTIDE SEQUENCE [LARGE SCALE GENOMIC DNA]</scope>
    <source>
        <strain evidence="1 2">DSM 2657</strain>
    </source>
</reference>
<dbReference type="OrthoDB" id="56523at2157"/>
<proteinExistence type="predicted"/>
<keyword evidence="2" id="KW-1185">Reference proteome</keyword>
<sequence length="287" mass="31316">MVEREIAHRIFAKELNDSSSTIHSTIEEAINSEGHTPNYLLTPVGTMVNRVFIVGVITEVDNVGTETDTWKARVVDPSGAFTVYAGQYQPQAAIFLSSVETPAFVSVVGKVRVYKPDAGSPIISLRPEEIHLADEAMRNCWVIDTAELTLDRIDAFSKMLSLCENDPDSCNCPENMVIPSNLSEGICLAIDNYGTGADYLNELRSVVKRCIISIDLVSSADGDKDIDVVVMELLEELDDGKGVGYMDLLSVANSRNINEKAVDSAVRSLLAKGQCYEPKIGIIRPIS</sequence>
<evidence type="ECO:0000313" key="2">
    <source>
        <dbReference type="Proteomes" id="UP000029859"/>
    </source>
</evidence>
<dbReference type="AlphaFoldDB" id="A0A099SZT2"/>
<evidence type="ECO:0000313" key="1">
    <source>
        <dbReference type="EMBL" id="KGK98164.1"/>
    </source>
</evidence>
<organism evidence="1 2">
    <name type="scientific">Methanococcoides methylutens</name>
    <dbReference type="NCBI Taxonomy" id="2226"/>
    <lineage>
        <taxon>Archaea</taxon>
        <taxon>Methanobacteriati</taxon>
        <taxon>Methanobacteriota</taxon>
        <taxon>Stenosarchaea group</taxon>
        <taxon>Methanomicrobia</taxon>
        <taxon>Methanosarcinales</taxon>
        <taxon>Methanosarcinaceae</taxon>
        <taxon>Methanococcoides</taxon>
    </lineage>
</organism>
<dbReference type="Gene3D" id="1.10.10.10">
    <property type="entry name" value="Winged helix-like DNA-binding domain superfamily/Winged helix DNA-binding domain"/>
    <property type="match status" value="1"/>
</dbReference>
<dbReference type="Proteomes" id="UP000029859">
    <property type="component" value="Unassembled WGS sequence"/>
</dbReference>
<protein>
    <submittedName>
        <fullName evidence="1">DNA-binding protein</fullName>
    </submittedName>
</protein>
<dbReference type="EMBL" id="JRHO01000014">
    <property type="protein sequence ID" value="KGK98164.1"/>
    <property type="molecule type" value="Genomic_DNA"/>
</dbReference>
<keyword evidence="1" id="KW-0238">DNA-binding</keyword>
<comment type="caution">
    <text evidence="1">The sequence shown here is derived from an EMBL/GenBank/DDBJ whole genome shotgun (WGS) entry which is preliminary data.</text>
</comment>